<name>A0A9Q9RCF1_FUSFU</name>
<evidence type="ECO:0000313" key="2">
    <source>
        <dbReference type="Proteomes" id="UP000760494"/>
    </source>
</evidence>
<reference evidence="1" key="1">
    <citation type="submission" date="2019-05" db="EMBL/GenBank/DDBJ databases">
        <authorList>
            <person name="Piombo E."/>
        </authorList>
    </citation>
    <scope>NUCLEOTIDE SEQUENCE</scope>
    <source>
        <strain evidence="1">C2S</strain>
    </source>
</reference>
<proteinExistence type="predicted"/>
<sequence>MKLETPSWSRQVLTDSSQVTKSSTYIASIESNIAPLQFLGLILGRFQKTDINFHVLNDLSIMFNQPHQNIRNATDFPVNGKSILVWDQVIDAILQMPLRGLSLNLTFASIIAIFSLAVKLYHRSPRAKLEDITIITPSTPLTVSFKSYERLLERATLRLCRPGQL</sequence>
<comment type="caution">
    <text evidence="1">The sequence shown here is derived from an EMBL/GenBank/DDBJ whole genome shotgun (WGS) entry which is preliminary data.</text>
</comment>
<organism evidence="1 2">
    <name type="scientific">Fusarium fujikuroi</name>
    <name type="common">Bakanae and foot rot disease fungus</name>
    <name type="synonym">Gibberella fujikuroi</name>
    <dbReference type="NCBI Taxonomy" id="5127"/>
    <lineage>
        <taxon>Eukaryota</taxon>
        <taxon>Fungi</taxon>
        <taxon>Dikarya</taxon>
        <taxon>Ascomycota</taxon>
        <taxon>Pezizomycotina</taxon>
        <taxon>Sordariomycetes</taxon>
        <taxon>Hypocreomycetidae</taxon>
        <taxon>Hypocreales</taxon>
        <taxon>Nectriaceae</taxon>
        <taxon>Fusarium</taxon>
        <taxon>Fusarium fujikuroi species complex</taxon>
    </lineage>
</organism>
<protein>
    <submittedName>
        <fullName evidence="1">Uncharacterized protein</fullName>
    </submittedName>
</protein>
<accession>A0A9Q9RCF1</accession>
<evidence type="ECO:0000313" key="1">
    <source>
        <dbReference type="EMBL" id="VTT58658.1"/>
    </source>
</evidence>
<dbReference type="EMBL" id="CABFJX010000024">
    <property type="protein sequence ID" value="VTT58658.1"/>
    <property type="molecule type" value="Genomic_DNA"/>
</dbReference>
<dbReference type="Proteomes" id="UP000760494">
    <property type="component" value="Unassembled WGS sequence"/>
</dbReference>
<gene>
    <name evidence="1" type="ORF">C2S_3595</name>
</gene>
<dbReference type="AlphaFoldDB" id="A0A9Q9RCF1"/>